<evidence type="ECO:0000256" key="1">
    <source>
        <dbReference type="ARBA" id="ARBA00009054"/>
    </source>
</evidence>
<evidence type="ECO:0000313" key="6">
    <source>
        <dbReference type="Proteomes" id="UP001189429"/>
    </source>
</evidence>
<reference evidence="5" key="1">
    <citation type="submission" date="2023-10" db="EMBL/GenBank/DDBJ databases">
        <authorList>
            <person name="Chen Y."/>
            <person name="Shah S."/>
            <person name="Dougan E. K."/>
            <person name="Thang M."/>
            <person name="Chan C."/>
        </authorList>
    </citation>
    <scope>NUCLEOTIDE SEQUENCE [LARGE SCALE GENOMIC DNA]</scope>
</reference>
<sequence length="202" mass="22097">PRPVVPRAAAGAPRRAGAAPGLRAFCAEAGANPQAAPSEGDLEELSAKAAEARELLSDLAAKRLSCKEDSRQAAKRHETDLVNESKYGITNFAKAMLQIPDNLDRAIGSVKQEDVDQDKELLKLRDGVVQMQKEVRQALDKFGIVKMDAEDKPFNPEQHEAMFAMDMPGKEPNIVFHVMEPGYMIHDRTLRAAKVGVTRGPQ</sequence>
<proteinExistence type="inferred from homology"/>
<dbReference type="PRINTS" id="PR00773">
    <property type="entry name" value="GRPEPROTEIN"/>
</dbReference>
<dbReference type="Pfam" id="PF01025">
    <property type="entry name" value="GrpE"/>
    <property type="match status" value="1"/>
</dbReference>
<dbReference type="Gene3D" id="3.90.20.20">
    <property type="match status" value="1"/>
</dbReference>
<dbReference type="InterPro" id="IPR000740">
    <property type="entry name" value="GrpE"/>
</dbReference>
<comment type="function">
    <text evidence="3">Essential component of the PAM complex, a complex required for the translocation of transit peptide-containing proteins from the inner membrane into the mitochondrial matrix in an ATP-dependent manner.</text>
</comment>
<evidence type="ECO:0000256" key="3">
    <source>
        <dbReference type="RuleBase" id="RU000640"/>
    </source>
</evidence>
<dbReference type="PANTHER" id="PTHR21237">
    <property type="entry name" value="GRPE PROTEIN"/>
    <property type="match status" value="1"/>
</dbReference>
<dbReference type="PROSITE" id="PS01071">
    <property type="entry name" value="GRPE"/>
    <property type="match status" value="1"/>
</dbReference>
<organism evidence="5 6">
    <name type="scientific">Prorocentrum cordatum</name>
    <dbReference type="NCBI Taxonomy" id="2364126"/>
    <lineage>
        <taxon>Eukaryota</taxon>
        <taxon>Sar</taxon>
        <taxon>Alveolata</taxon>
        <taxon>Dinophyceae</taxon>
        <taxon>Prorocentrales</taxon>
        <taxon>Prorocentraceae</taxon>
        <taxon>Prorocentrum</taxon>
    </lineage>
</organism>
<dbReference type="SUPFAM" id="SSF51064">
    <property type="entry name" value="Head domain of nucleotide exchange factor GrpE"/>
    <property type="match status" value="1"/>
</dbReference>
<dbReference type="InterPro" id="IPR013805">
    <property type="entry name" value="GrpE_CC"/>
</dbReference>
<gene>
    <name evidence="5" type="ORF">PCOR1329_LOCUS28137</name>
</gene>
<comment type="caution">
    <text evidence="5">The sequence shown here is derived from an EMBL/GenBank/DDBJ whole genome shotgun (WGS) entry which is preliminary data.</text>
</comment>
<evidence type="ECO:0000256" key="2">
    <source>
        <dbReference type="ARBA" id="ARBA00023186"/>
    </source>
</evidence>
<dbReference type="CDD" id="cd00446">
    <property type="entry name" value="GrpE"/>
    <property type="match status" value="1"/>
</dbReference>
<accession>A0ABN9SAX5</accession>
<dbReference type="Gene3D" id="2.30.22.10">
    <property type="entry name" value="Head domain of nucleotide exchange factor GrpE"/>
    <property type="match status" value="1"/>
</dbReference>
<name>A0ABN9SAX5_9DINO</name>
<dbReference type="EMBL" id="CAUYUJ010010331">
    <property type="protein sequence ID" value="CAK0829097.1"/>
    <property type="molecule type" value="Genomic_DNA"/>
</dbReference>
<evidence type="ECO:0000313" key="5">
    <source>
        <dbReference type="EMBL" id="CAK0829097.1"/>
    </source>
</evidence>
<dbReference type="Proteomes" id="UP001189429">
    <property type="component" value="Unassembled WGS sequence"/>
</dbReference>
<evidence type="ECO:0000256" key="4">
    <source>
        <dbReference type="RuleBase" id="RU004478"/>
    </source>
</evidence>
<dbReference type="HAMAP" id="MF_01151">
    <property type="entry name" value="GrpE"/>
    <property type="match status" value="1"/>
</dbReference>
<dbReference type="PANTHER" id="PTHR21237:SF23">
    <property type="entry name" value="GRPE PROTEIN HOMOLOG, MITOCHONDRIAL"/>
    <property type="match status" value="1"/>
</dbReference>
<dbReference type="InterPro" id="IPR009012">
    <property type="entry name" value="GrpE_head"/>
</dbReference>
<comment type="subcellular location">
    <subcellularLocation>
        <location evidence="3">Mitochondrion matrix</location>
    </subcellularLocation>
</comment>
<keyword evidence="6" id="KW-1185">Reference proteome</keyword>
<keyword evidence="2 3" id="KW-0143">Chaperone</keyword>
<feature type="non-terminal residue" evidence="5">
    <location>
        <position position="1"/>
    </location>
</feature>
<dbReference type="SUPFAM" id="SSF58014">
    <property type="entry name" value="Coiled-coil domain of nucleotide exchange factor GrpE"/>
    <property type="match status" value="1"/>
</dbReference>
<keyword evidence="3" id="KW-0496">Mitochondrion</keyword>
<protein>
    <recommendedName>
        <fullName evidence="3">GrpE protein homolog</fullName>
    </recommendedName>
</protein>
<comment type="similarity">
    <text evidence="1 4">Belongs to the GrpE family.</text>
</comment>